<dbReference type="InterPro" id="IPR006764">
    <property type="entry name" value="SAM_dep_MeTrfase_SAV2177_type"/>
</dbReference>
<reference evidence="3" key="1">
    <citation type="journal article" date="2019" name="Int. J. Syst. Evol. Microbiol.">
        <title>The Global Catalogue of Microorganisms (GCM) 10K type strain sequencing project: providing services to taxonomists for standard genome sequencing and annotation.</title>
        <authorList>
            <consortium name="The Broad Institute Genomics Platform"/>
            <consortium name="The Broad Institute Genome Sequencing Center for Infectious Disease"/>
            <person name="Wu L."/>
            <person name="Ma J."/>
        </authorList>
    </citation>
    <scope>NUCLEOTIDE SEQUENCE [LARGE SCALE GENOMIC DNA]</scope>
    <source>
        <strain evidence="3">JCM 31202</strain>
    </source>
</reference>
<dbReference type="Gene3D" id="3.40.50.150">
    <property type="entry name" value="Vaccinia Virus protein VP39"/>
    <property type="match status" value="1"/>
</dbReference>
<dbReference type="EC" id="2.1.1.-" evidence="2"/>
<keyword evidence="3" id="KW-1185">Reference proteome</keyword>
<dbReference type="EMBL" id="JBHTJA010000004">
    <property type="protein sequence ID" value="MFD0899568.1"/>
    <property type="molecule type" value="Genomic_DNA"/>
</dbReference>
<evidence type="ECO:0000313" key="2">
    <source>
        <dbReference type="EMBL" id="MFD0899568.1"/>
    </source>
</evidence>
<evidence type="ECO:0000313" key="3">
    <source>
        <dbReference type="Proteomes" id="UP001596972"/>
    </source>
</evidence>
<keyword evidence="2" id="KW-0489">Methyltransferase</keyword>
<dbReference type="Proteomes" id="UP001596972">
    <property type="component" value="Unassembled WGS sequence"/>
</dbReference>
<accession>A0ABW3EGW8</accession>
<gene>
    <name evidence="2" type="ORF">ACFQ11_04140</name>
</gene>
<dbReference type="GO" id="GO:0032259">
    <property type="term" value="P:methylation"/>
    <property type="evidence" value="ECO:0007669"/>
    <property type="project" value="UniProtKB-KW"/>
</dbReference>
<protein>
    <submittedName>
        <fullName evidence="2">SAM-dependent methyltransferase</fullName>
        <ecNumber evidence="2">2.1.1.-</ecNumber>
    </submittedName>
</protein>
<feature type="region of interest" description="Disordered" evidence="1">
    <location>
        <begin position="1"/>
        <end position="22"/>
    </location>
</feature>
<organism evidence="2 3">
    <name type="scientific">Actinomadura sediminis</name>
    <dbReference type="NCBI Taxonomy" id="1038904"/>
    <lineage>
        <taxon>Bacteria</taxon>
        <taxon>Bacillati</taxon>
        <taxon>Actinomycetota</taxon>
        <taxon>Actinomycetes</taxon>
        <taxon>Streptosporangiales</taxon>
        <taxon>Thermomonosporaceae</taxon>
        <taxon>Actinomadura</taxon>
    </lineage>
</organism>
<dbReference type="SUPFAM" id="SSF53335">
    <property type="entry name" value="S-adenosyl-L-methionine-dependent methyltransferases"/>
    <property type="match status" value="1"/>
</dbReference>
<comment type="caution">
    <text evidence="2">The sequence shown here is derived from an EMBL/GenBank/DDBJ whole genome shotgun (WGS) entry which is preliminary data.</text>
</comment>
<dbReference type="InterPro" id="IPR029063">
    <property type="entry name" value="SAM-dependent_MTases_sf"/>
</dbReference>
<dbReference type="GO" id="GO:0008168">
    <property type="term" value="F:methyltransferase activity"/>
    <property type="evidence" value="ECO:0007669"/>
    <property type="project" value="UniProtKB-KW"/>
</dbReference>
<proteinExistence type="predicted"/>
<evidence type="ECO:0000256" key="1">
    <source>
        <dbReference type="SAM" id="MobiDB-lite"/>
    </source>
</evidence>
<dbReference type="Pfam" id="PF04672">
    <property type="entry name" value="Methyltransf_19"/>
    <property type="match status" value="1"/>
</dbReference>
<sequence length="269" mass="28238">MSAGRRPGPSRRGGGDDDGRLGGDLPNIARMCDYYLGGKDNYALDRESAERALRLAPVVTRLVQANRGFLEHAARIMAETEGVRQFADIGCGLPAPVNVADVVRRADPSCRVAYVDNDPMVLVHARALLAEGPGTAAIEGDLRDPAALLARLRGPLDFDRPVGVLLCGVLEFLTGGDDPCGVVRALVGGLPPGSHVALTHVERTPELDELSARGHAAGLPFTPRSRAEIDRICGELAVTGPYPVALPLAAAGRRSGPAPLVGCIGRRPD</sequence>
<dbReference type="PIRSF" id="PIRSF017393">
    <property type="entry name" value="MTase_SAV2177"/>
    <property type="match status" value="1"/>
</dbReference>
<dbReference type="RefSeq" id="WP_378296430.1">
    <property type="nucleotide sequence ID" value="NZ_JBHTJA010000004.1"/>
</dbReference>
<keyword evidence="2" id="KW-0808">Transferase</keyword>
<name>A0ABW3EGW8_9ACTN</name>